<dbReference type="Pfam" id="PF01212">
    <property type="entry name" value="Beta_elim_lyase"/>
    <property type="match status" value="1"/>
</dbReference>
<dbReference type="Gene3D" id="3.90.1150.10">
    <property type="entry name" value="Aspartate Aminotransferase, domain 1"/>
    <property type="match status" value="1"/>
</dbReference>
<evidence type="ECO:0000256" key="2">
    <source>
        <dbReference type="ARBA" id="ARBA00006966"/>
    </source>
</evidence>
<gene>
    <name evidence="5" type="ORF">ACFSDE_19965</name>
</gene>
<evidence type="ECO:0000313" key="6">
    <source>
        <dbReference type="Proteomes" id="UP001597351"/>
    </source>
</evidence>
<evidence type="ECO:0000313" key="5">
    <source>
        <dbReference type="EMBL" id="MFD1949091.1"/>
    </source>
</evidence>
<dbReference type="Gene3D" id="3.40.640.10">
    <property type="entry name" value="Type I PLP-dependent aspartate aminotransferase-like (Major domain)"/>
    <property type="match status" value="1"/>
</dbReference>
<feature type="domain" description="Aromatic amino acid beta-eliminating lyase/threonine aldolase" evidence="4">
    <location>
        <begin position="30"/>
        <end position="245"/>
    </location>
</feature>
<dbReference type="InterPro" id="IPR015424">
    <property type="entry name" value="PyrdxlP-dep_Trfase"/>
</dbReference>
<dbReference type="RefSeq" id="WP_343921106.1">
    <property type="nucleotide sequence ID" value="NZ_BAAAJT010000003.1"/>
</dbReference>
<comment type="caution">
    <text evidence="5">The sequence shown here is derived from an EMBL/GenBank/DDBJ whole genome shotgun (WGS) entry which is preliminary data.</text>
</comment>
<evidence type="ECO:0000256" key="1">
    <source>
        <dbReference type="ARBA" id="ARBA00001933"/>
    </source>
</evidence>
<dbReference type="InterPro" id="IPR001597">
    <property type="entry name" value="ArAA_b-elim_lyase/Thr_aldolase"/>
</dbReference>
<dbReference type="SUPFAM" id="SSF53383">
    <property type="entry name" value="PLP-dependent transferases"/>
    <property type="match status" value="1"/>
</dbReference>
<evidence type="ECO:0000256" key="3">
    <source>
        <dbReference type="ARBA" id="ARBA00022898"/>
    </source>
</evidence>
<accession>A0ABW4TVQ9</accession>
<evidence type="ECO:0000259" key="4">
    <source>
        <dbReference type="Pfam" id="PF01212"/>
    </source>
</evidence>
<dbReference type="Proteomes" id="UP001597351">
    <property type="component" value="Unassembled WGS sequence"/>
</dbReference>
<dbReference type="InterPro" id="IPR015422">
    <property type="entry name" value="PyrdxlP-dep_Trfase_small"/>
</dbReference>
<dbReference type="PANTHER" id="PTHR48097">
    <property type="entry name" value="L-THREONINE ALDOLASE-RELATED"/>
    <property type="match status" value="1"/>
</dbReference>
<comment type="similarity">
    <text evidence="2">Belongs to the threonine aldolase family.</text>
</comment>
<keyword evidence="6" id="KW-1185">Reference proteome</keyword>
<dbReference type="InterPro" id="IPR015421">
    <property type="entry name" value="PyrdxlP-dep_Trfase_major"/>
</dbReference>
<dbReference type="EMBL" id="JBHUGD010000004">
    <property type="protein sequence ID" value="MFD1949091.1"/>
    <property type="molecule type" value="Genomic_DNA"/>
</dbReference>
<name>A0ABW4TVQ9_9ACTN</name>
<sequence>MVDVATFRQVAEACSRAVFWQLPRTPAQALAEAAEQAAAYDLEWDRYGSGGAVEQVETELVEVFGTEAAAFFPSGTMAQQSALRVWCDRVGTTRVALPDLSHLLLHESDGPRLLHDFRFEHLTTGPRTPTVDDLAAVPGQLAAVLVELPLRDAGCLLPEWDDLVALADAARERGAAFHLDGARVWEAQASYDRPLAEIAGVADTMYVSFYKGLGGLAGAALVGPEDVLAEARLWRHRMGGTLFHLTAEATTTLAGLRRPPDFAGQLAWARSLAALLPRHGITPHPAVPHVHTFRVHAAGEADEVNERALAVMRREDLALTGMWRAADEPGRVHTELTCSAASLDHDPARVAALLGEVVKGSV</sequence>
<proteinExistence type="inferred from homology"/>
<organism evidence="5 6">
    <name type="scientific">Nocardioides aestuarii</name>
    <dbReference type="NCBI Taxonomy" id="252231"/>
    <lineage>
        <taxon>Bacteria</taxon>
        <taxon>Bacillati</taxon>
        <taxon>Actinomycetota</taxon>
        <taxon>Actinomycetes</taxon>
        <taxon>Propionibacteriales</taxon>
        <taxon>Nocardioidaceae</taxon>
        <taxon>Nocardioides</taxon>
    </lineage>
</organism>
<reference evidence="6" key="1">
    <citation type="journal article" date="2019" name="Int. J. Syst. Evol. Microbiol.">
        <title>The Global Catalogue of Microorganisms (GCM) 10K type strain sequencing project: providing services to taxonomists for standard genome sequencing and annotation.</title>
        <authorList>
            <consortium name="The Broad Institute Genomics Platform"/>
            <consortium name="The Broad Institute Genome Sequencing Center for Infectious Disease"/>
            <person name="Wu L."/>
            <person name="Ma J."/>
        </authorList>
    </citation>
    <scope>NUCLEOTIDE SEQUENCE [LARGE SCALE GENOMIC DNA]</scope>
    <source>
        <strain evidence="6">CGMCC 1.12477</strain>
    </source>
</reference>
<comment type="cofactor">
    <cofactor evidence="1">
        <name>pyridoxal 5'-phosphate</name>
        <dbReference type="ChEBI" id="CHEBI:597326"/>
    </cofactor>
</comment>
<keyword evidence="3" id="KW-0663">Pyridoxal phosphate</keyword>
<dbReference type="PANTHER" id="PTHR48097:SF9">
    <property type="entry name" value="L-THREONINE ALDOLASE"/>
    <property type="match status" value="1"/>
</dbReference>
<protein>
    <submittedName>
        <fullName evidence="5">Threonine aldolase family protein</fullName>
    </submittedName>
</protein>